<organism evidence="1 2">
    <name type="scientific">Zophobas morio</name>
    <dbReference type="NCBI Taxonomy" id="2755281"/>
    <lineage>
        <taxon>Eukaryota</taxon>
        <taxon>Metazoa</taxon>
        <taxon>Ecdysozoa</taxon>
        <taxon>Arthropoda</taxon>
        <taxon>Hexapoda</taxon>
        <taxon>Insecta</taxon>
        <taxon>Pterygota</taxon>
        <taxon>Neoptera</taxon>
        <taxon>Endopterygota</taxon>
        <taxon>Coleoptera</taxon>
        <taxon>Polyphaga</taxon>
        <taxon>Cucujiformia</taxon>
        <taxon>Tenebrionidae</taxon>
        <taxon>Zophobas</taxon>
    </lineage>
</organism>
<dbReference type="EMBL" id="JALNTZ010000288">
    <property type="protein sequence ID" value="KAJ3636286.1"/>
    <property type="molecule type" value="Genomic_DNA"/>
</dbReference>
<gene>
    <name evidence="1" type="ORF">Zmor_009035</name>
</gene>
<sequence length="110" mass="12475">MMIINNVQIVSVDNEKYVVFPTMCNIRELYSFKKTEDRFTYVGSAGKKVYFNEDGGAQVLEDVPKLLTSESTATKIVLVPMKKIHTGSASKLLAHENYVEINWVKEKSNL</sequence>
<dbReference type="AlphaFoldDB" id="A0AA38HKD2"/>
<evidence type="ECO:0000313" key="1">
    <source>
        <dbReference type="EMBL" id="KAJ3636286.1"/>
    </source>
</evidence>
<comment type="caution">
    <text evidence="1">The sequence shown here is derived from an EMBL/GenBank/DDBJ whole genome shotgun (WGS) entry which is preliminary data.</text>
</comment>
<name>A0AA38HKD2_9CUCU</name>
<keyword evidence="2" id="KW-1185">Reference proteome</keyword>
<reference evidence="1" key="1">
    <citation type="journal article" date="2023" name="G3 (Bethesda)">
        <title>Whole genome assemblies of Zophobas morio and Tenebrio molitor.</title>
        <authorList>
            <person name="Kaur S."/>
            <person name="Stinson S.A."/>
            <person name="diCenzo G.C."/>
        </authorList>
    </citation>
    <scope>NUCLEOTIDE SEQUENCE</scope>
    <source>
        <strain evidence="1">QUZm001</strain>
    </source>
</reference>
<evidence type="ECO:0000313" key="2">
    <source>
        <dbReference type="Proteomes" id="UP001168821"/>
    </source>
</evidence>
<protein>
    <submittedName>
        <fullName evidence="1">Uncharacterized protein</fullName>
    </submittedName>
</protein>
<accession>A0AA38HKD2</accession>
<proteinExistence type="predicted"/>
<dbReference type="Proteomes" id="UP001168821">
    <property type="component" value="Unassembled WGS sequence"/>
</dbReference>